<dbReference type="InterPro" id="IPR015421">
    <property type="entry name" value="PyrdxlP-dep_Trfase_major"/>
</dbReference>
<dbReference type="Proteomes" id="UP000609346">
    <property type="component" value="Unassembled WGS sequence"/>
</dbReference>
<dbReference type="Gene3D" id="3.90.1150.10">
    <property type="entry name" value="Aspartate Aminotransferase, domain 1"/>
    <property type="match status" value="1"/>
</dbReference>
<evidence type="ECO:0000256" key="1">
    <source>
        <dbReference type="RuleBase" id="RU004508"/>
    </source>
</evidence>
<keyword evidence="3" id="KW-1185">Reference proteome</keyword>
<organism evidence="2 3">
    <name type="scientific">Paenibacillus terricola</name>
    <dbReference type="NCBI Taxonomy" id="2763503"/>
    <lineage>
        <taxon>Bacteria</taxon>
        <taxon>Bacillati</taxon>
        <taxon>Bacillota</taxon>
        <taxon>Bacilli</taxon>
        <taxon>Bacillales</taxon>
        <taxon>Paenibacillaceae</taxon>
        <taxon>Paenibacillus</taxon>
    </lineage>
</organism>
<accession>A0ABR8MY36</accession>
<evidence type="ECO:0000313" key="3">
    <source>
        <dbReference type="Proteomes" id="UP000609346"/>
    </source>
</evidence>
<dbReference type="InterPro" id="IPR015422">
    <property type="entry name" value="PyrdxlP-dep_Trfase_small"/>
</dbReference>
<dbReference type="PIRSF" id="PIRSF000390">
    <property type="entry name" value="PLP_StrS"/>
    <property type="match status" value="1"/>
</dbReference>
<keyword evidence="2" id="KW-0808">Transferase</keyword>
<dbReference type="GO" id="GO:0008483">
    <property type="term" value="F:transaminase activity"/>
    <property type="evidence" value="ECO:0007669"/>
    <property type="project" value="UniProtKB-KW"/>
</dbReference>
<comment type="caution">
    <text evidence="2">The sequence shown here is derived from an EMBL/GenBank/DDBJ whole genome shotgun (WGS) entry which is preliminary data.</text>
</comment>
<reference evidence="2 3" key="1">
    <citation type="submission" date="2020-09" db="EMBL/GenBank/DDBJ databases">
        <title>Paenibacillus sp. strain PR3 16S rRNA gene Genome sequencing and assembly.</title>
        <authorList>
            <person name="Kim J."/>
        </authorList>
    </citation>
    <scope>NUCLEOTIDE SEQUENCE [LARGE SCALE GENOMIC DNA]</scope>
    <source>
        <strain evidence="2 3">PR3</strain>
    </source>
</reference>
<dbReference type="SUPFAM" id="SSF53383">
    <property type="entry name" value="PLP-dependent transferases"/>
    <property type="match status" value="1"/>
</dbReference>
<dbReference type="PANTHER" id="PTHR30244:SF34">
    <property type="entry name" value="DTDP-4-AMINO-4,6-DIDEOXYGALACTOSE TRANSAMINASE"/>
    <property type="match status" value="1"/>
</dbReference>
<dbReference type="CDD" id="cd00616">
    <property type="entry name" value="AHBA_syn"/>
    <property type="match status" value="1"/>
</dbReference>
<comment type="similarity">
    <text evidence="1">Belongs to the DegT/DnrJ/EryC1 family.</text>
</comment>
<keyword evidence="2" id="KW-0032">Aminotransferase</keyword>
<dbReference type="EMBL" id="JACXZA010000003">
    <property type="protein sequence ID" value="MBD3920236.1"/>
    <property type="molecule type" value="Genomic_DNA"/>
</dbReference>
<sequence length="395" mass="42543">MNQRIFLSPPHIGEAEAGFVAEAFESNWIAPLGPNVDAFEQELASYVGAQGAVALSSGTAAIHLALKLLGVSRGDFVFVSSLTFIASVNPVLYEGAEPVFIDADETTWNMSPRALQRALEDAKRAGKLPKAVIVVSLYGQSADMGAIAELCEHYGVPILEDAAESLGATYRGSASGTFGQFGIYSFNGNKIMTTSGGGMLVGQDLEALKLARFWATQSRDQALHYEHSQLGFNYRMSNVLAGIGRGQLQVLDSRIETRRAIFDRYAAAFSDTEGVSFMPEAAYGRSTRWLTAMTLDPKATGTTPEALVHALAEANIEARPVWKPMHLQPLLREYAYYPDLDIPLGSVSDQLFATGICLPSGSSLTLEQQNRVIDCIQSHLSDSHRLASMLAANGG</sequence>
<dbReference type="Gene3D" id="3.40.640.10">
    <property type="entry name" value="Type I PLP-dependent aspartate aminotransferase-like (Major domain)"/>
    <property type="match status" value="1"/>
</dbReference>
<evidence type="ECO:0000313" key="2">
    <source>
        <dbReference type="EMBL" id="MBD3920236.1"/>
    </source>
</evidence>
<protein>
    <submittedName>
        <fullName evidence="2">Aminotransferase class I/II-fold pyridoxal phosphate-dependent enzyme</fullName>
    </submittedName>
</protein>
<dbReference type="InterPro" id="IPR000653">
    <property type="entry name" value="DegT/StrS_aminotransferase"/>
</dbReference>
<proteinExistence type="inferred from homology"/>
<gene>
    <name evidence="2" type="ORF">H8B09_15830</name>
</gene>
<dbReference type="PANTHER" id="PTHR30244">
    <property type="entry name" value="TRANSAMINASE"/>
    <property type="match status" value="1"/>
</dbReference>
<keyword evidence="1" id="KW-0663">Pyridoxal phosphate</keyword>
<name>A0ABR8MY36_9BACL</name>
<dbReference type="Pfam" id="PF01041">
    <property type="entry name" value="DegT_DnrJ_EryC1"/>
    <property type="match status" value="1"/>
</dbReference>
<dbReference type="InterPro" id="IPR015424">
    <property type="entry name" value="PyrdxlP-dep_Trfase"/>
</dbReference>
<dbReference type="RefSeq" id="WP_191204474.1">
    <property type="nucleotide sequence ID" value="NZ_JACXZA010000003.1"/>
</dbReference>